<evidence type="ECO:0000313" key="3">
    <source>
        <dbReference type="EMBL" id="KUJ56397.1"/>
    </source>
</evidence>
<sequence>MIVKILNKSSSEFNGVIYNDKKIDKGKGELLSIKNFPAHLNHSSGAQDIKNYLKAVSKNNSRVKNPQFHVTISAKGREYSKEQLALTAEKFMAKMGYGEQPYIVVFHNDTANNHIHIVSTRVNKDTSKRIERDFEKYKSQTALQETIKELYGTDTNRNLEKLIDYNYSTLNQFKILLELSGYGFYEKNNLLNITKNGALLKGLNVNDLNFSKKNFDEKRKKQIFALFKKYKEVFSNSVFRVSDKNHASYQSELQYHLKKKFGIDVVLSFKDDKKPFGYSIIDHKTNTIYKGSEIMKMGDLFTISSQVLNKKIFDILTNSNLTIETKNVLKKHLEQEYKCEIQDYMFFLKQSKKTNYNIWKDTQNSTIDQILNLGKVSDNSQDKIKIVSFSNEAFVINKIDNVVFTVKELVGDYYYNLYLSQLLNPQNPGHQSIVNGMQAAEASSLEEMLKRTSLFDISAASPPSNEEQENKRRKKKKKR</sequence>
<evidence type="ECO:0000313" key="4">
    <source>
        <dbReference type="Proteomes" id="UP000054388"/>
    </source>
</evidence>
<organism evidence="3 4">
    <name type="scientific">Chryseobacterium aquaticum subsp. greenlandense</name>
    <dbReference type="NCBI Taxonomy" id="345663"/>
    <lineage>
        <taxon>Bacteria</taxon>
        <taxon>Pseudomonadati</taxon>
        <taxon>Bacteroidota</taxon>
        <taxon>Flavobacteriia</taxon>
        <taxon>Flavobacteriales</taxon>
        <taxon>Weeksellaceae</taxon>
        <taxon>Chryseobacterium group</taxon>
        <taxon>Chryseobacterium</taxon>
    </lineage>
</organism>
<dbReference type="AlphaFoldDB" id="A0A101CHM0"/>
<accession>A0A101CHM0</accession>
<comment type="caution">
    <text evidence="3">The sequence shown here is derived from an EMBL/GenBank/DDBJ whole genome shotgun (WGS) entry which is preliminary data.</text>
</comment>
<gene>
    <name evidence="3" type="ORF">AR686_07485</name>
</gene>
<dbReference type="RefSeq" id="WP_059136363.1">
    <property type="nucleotide sequence ID" value="NZ_LMAI01000004.1"/>
</dbReference>
<dbReference type="Proteomes" id="UP000054388">
    <property type="component" value="Unassembled WGS sequence"/>
</dbReference>
<evidence type="ECO:0000256" key="1">
    <source>
        <dbReference type="SAM" id="MobiDB-lite"/>
    </source>
</evidence>
<name>A0A101CHM0_9FLAO</name>
<feature type="region of interest" description="Disordered" evidence="1">
    <location>
        <begin position="455"/>
        <end position="479"/>
    </location>
</feature>
<protein>
    <recommendedName>
        <fullName evidence="2">MobA/VirD2-like nuclease domain-containing protein</fullName>
    </recommendedName>
</protein>
<dbReference type="EMBL" id="LMAI01000004">
    <property type="protein sequence ID" value="KUJ56397.1"/>
    <property type="molecule type" value="Genomic_DNA"/>
</dbReference>
<dbReference type="InterPro" id="IPR005094">
    <property type="entry name" value="Endonuclease_MobA/VirD2"/>
</dbReference>
<evidence type="ECO:0000259" key="2">
    <source>
        <dbReference type="Pfam" id="PF03432"/>
    </source>
</evidence>
<dbReference type="Pfam" id="PF03432">
    <property type="entry name" value="Relaxase"/>
    <property type="match status" value="1"/>
</dbReference>
<proteinExistence type="predicted"/>
<reference evidence="3 4" key="1">
    <citation type="submission" date="2015-10" db="EMBL/GenBank/DDBJ databases">
        <title>Genome sequence of Chryseobacterium greenlandense.</title>
        <authorList>
            <person name="Newman J."/>
            <person name="Fischer K."/>
            <person name="Miller J."/>
        </authorList>
    </citation>
    <scope>NUCLEOTIDE SEQUENCE [LARGE SCALE GENOMIC DNA]</scope>
    <source>
        <strain evidence="3 4">UMB34</strain>
    </source>
</reference>
<feature type="domain" description="MobA/VirD2-like nuclease" evidence="2">
    <location>
        <begin position="44"/>
        <end position="149"/>
    </location>
</feature>